<dbReference type="SUPFAM" id="SSF53474">
    <property type="entry name" value="alpha/beta-Hydrolases"/>
    <property type="match status" value="1"/>
</dbReference>
<dbReference type="AlphaFoldDB" id="A0A0M2GH52"/>
<accession>A0A0M2GH52</accession>
<protein>
    <submittedName>
        <fullName evidence="2">Alpha/beta hydrolase</fullName>
    </submittedName>
</protein>
<comment type="caution">
    <text evidence="2">The sequence shown here is derived from an EMBL/GenBank/DDBJ whole genome shotgun (WGS) entry which is preliminary data.</text>
</comment>
<evidence type="ECO:0000313" key="3">
    <source>
        <dbReference type="Proteomes" id="UP000034786"/>
    </source>
</evidence>
<reference evidence="3" key="1">
    <citation type="submission" date="2015-02" db="EMBL/GenBank/DDBJ databases">
        <authorList>
            <person name="Ju K.-S."/>
            <person name="Doroghazi J.R."/>
            <person name="Metcalf W."/>
        </authorList>
    </citation>
    <scope>NUCLEOTIDE SEQUENCE [LARGE SCALE GENOMIC DNA]</scope>
    <source>
        <strain evidence="3">NRRL B-16380</strain>
    </source>
</reference>
<sequence>MGRMVDADGVELWVEQRGEGPDVLLVAGLGDPAEAWQPQLDGLADRYRLTAFDNRGAGRSPLPDGPLSVAGMADDAAALLRALQVPTAHITGFSGGSFIAQELALRHPGLVRSLVLMSTMARPDPYFRTMTRFWNWMVERAPDERAMLDAFFLWVYTPRAHADGMVDRFIDEALAFEHPQSAEAFQRQLAAFAGHDTLDRLGGISVPTLVLAGELDLATPPRLGRTVAESIPGAVFEVLPGEAHQPFQEVPEVFNARVGAFWREVEALAGGRATRHR</sequence>
<dbReference type="STRING" id="284040.UK15_36785"/>
<dbReference type="PANTHER" id="PTHR43433:SF5">
    <property type="entry name" value="AB HYDROLASE-1 DOMAIN-CONTAINING PROTEIN"/>
    <property type="match status" value="1"/>
</dbReference>
<keyword evidence="2" id="KW-0378">Hydrolase</keyword>
<organism evidence="2 3">
    <name type="scientific">Streptomyces variegatus</name>
    <dbReference type="NCBI Taxonomy" id="284040"/>
    <lineage>
        <taxon>Bacteria</taxon>
        <taxon>Bacillati</taxon>
        <taxon>Actinomycetota</taxon>
        <taxon>Actinomycetes</taxon>
        <taxon>Kitasatosporales</taxon>
        <taxon>Streptomycetaceae</taxon>
        <taxon>Streptomyces</taxon>
    </lineage>
</organism>
<dbReference type="Proteomes" id="UP000034786">
    <property type="component" value="Unassembled WGS sequence"/>
</dbReference>
<proteinExistence type="predicted"/>
<dbReference type="PANTHER" id="PTHR43433">
    <property type="entry name" value="HYDROLASE, ALPHA/BETA FOLD FAMILY PROTEIN"/>
    <property type="match status" value="1"/>
</dbReference>
<dbReference type="GO" id="GO:0016787">
    <property type="term" value="F:hydrolase activity"/>
    <property type="evidence" value="ECO:0007669"/>
    <property type="project" value="UniProtKB-KW"/>
</dbReference>
<dbReference type="PATRIC" id="fig|284040.3.peg.6895"/>
<dbReference type="EMBL" id="JYJH01000053">
    <property type="protein sequence ID" value="KJK34256.1"/>
    <property type="molecule type" value="Genomic_DNA"/>
</dbReference>
<name>A0A0M2GH52_9ACTN</name>
<dbReference type="InterPro" id="IPR029058">
    <property type="entry name" value="AB_hydrolase_fold"/>
</dbReference>
<dbReference type="InterPro" id="IPR000073">
    <property type="entry name" value="AB_hydrolase_1"/>
</dbReference>
<dbReference type="PRINTS" id="PR00111">
    <property type="entry name" value="ABHYDROLASE"/>
</dbReference>
<dbReference type="RefSeq" id="WP_031144290.1">
    <property type="nucleotide sequence ID" value="NZ_JBMVBE010000009.1"/>
</dbReference>
<evidence type="ECO:0000259" key="1">
    <source>
        <dbReference type="Pfam" id="PF00561"/>
    </source>
</evidence>
<dbReference type="InterPro" id="IPR050471">
    <property type="entry name" value="AB_hydrolase"/>
</dbReference>
<dbReference type="Pfam" id="PF00561">
    <property type="entry name" value="Abhydrolase_1"/>
    <property type="match status" value="1"/>
</dbReference>
<dbReference type="Gene3D" id="3.40.50.1820">
    <property type="entry name" value="alpha/beta hydrolase"/>
    <property type="match status" value="1"/>
</dbReference>
<gene>
    <name evidence="2" type="ORF">UK15_36785</name>
</gene>
<evidence type="ECO:0000313" key="2">
    <source>
        <dbReference type="EMBL" id="KJK34256.1"/>
    </source>
</evidence>
<feature type="domain" description="AB hydrolase-1" evidence="1">
    <location>
        <begin position="23"/>
        <end position="140"/>
    </location>
</feature>
<keyword evidence="3" id="KW-1185">Reference proteome</keyword>